<protein>
    <submittedName>
        <fullName evidence="2">Uncharacterized protein</fullName>
    </submittedName>
</protein>
<accession>A0A914DR72</accession>
<keyword evidence="1" id="KW-1185">Reference proteome</keyword>
<evidence type="ECO:0000313" key="1">
    <source>
        <dbReference type="Proteomes" id="UP000887540"/>
    </source>
</evidence>
<reference evidence="2" key="1">
    <citation type="submission" date="2022-11" db="UniProtKB">
        <authorList>
            <consortium name="WormBaseParasite"/>
        </authorList>
    </citation>
    <scope>IDENTIFICATION</scope>
</reference>
<dbReference type="Proteomes" id="UP000887540">
    <property type="component" value="Unplaced"/>
</dbReference>
<evidence type="ECO:0000313" key="2">
    <source>
        <dbReference type="WBParaSite" id="ACRNAN_scaffold33148.g23560.t1"/>
    </source>
</evidence>
<dbReference type="WBParaSite" id="ACRNAN_scaffold33148.g23560.t1">
    <property type="protein sequence ID" value="ACRNAN_scaffold33148.g23560.t1"/>
    <property type="gene ID" value="ACRNAN_scaffold33148.g23560"/>
</dbReference>
<sequence length="19" mass="2068">MEPTLIMPKIPSSTVESAH</sequence>
<name>A0A914DR72_9BILA</name>
<organism evidence="1 2">
    <name type="scientific">Acrobeloides nanus</name>
    <dbReference type="NCBI Taxonomy" id="290746"/>
    <lineage>
        <taxon>Eukaryota</taxon>
        <taxon>Metazoa</taxon>
        <taxon>Ecdysozoa</taxon>
        <taxon>Nematoda</taxon>
        <taxon>Chromadorea</taxon>
        <taxon>Rhabditida</taxon>
        <taxon>Tylenchina</taxon>
        <taxon>Cephalobomorpha</taxon>
        <taxon>Cephaloboidea</taxon>
        <taxon>Cephalobidae</taxon>
        <taxon>Acrobeloides</taxon>
    </lineage>
</organism>
<dbReference type="AlphaFoldDB" id="A0A914DR72"/>
<proteinExistence type="predicted"/>